<keyword evidence="2" id="KW-0808">Transferase</keyword>
<dbReference type="InterPro" id="IPR051531">
    <property type="entry name" value="N-acetyltransferase"/>
</dbReference>
<protein>
    <submittedName>
        <fullName evidence="2">Acetyltransferase (Putative) [Lactobacillus plantarum JDM1]</fullName>
    </submittedName>
</protein>
<evidence type="ECO:0000313" key="3">
    <source>
        <dbReference type="Proteomes" id="UP000289996"/>
    </source>
</evidence>
<dbReference type="PANTHER" id="PTHR43792:SF1">
    <property type="entry name" value="N-ACETYLTRANSFERASE DOMAIN-CONTAINING PROTEIN"/>
    <property type="match status" value="1"/>
</dbReference>
<dbReference type="EMBL" id="UYIG01000013">
    <property type="protein sequence ID" value="VDG27401.1"/>
    <property type="molecule type" value="Genomic_DNA"/>
</dbReference>
<reference evidence="2 3" key="1">
    <citation type="submission" date="2018-11" db="EMBL/GenBank/DDBJ databases">
        <authorList>
            <person name="Wuyts S."/>
        </authorList>
    </citation>
    <scope>NUCLEOTIDE SEQUENCE [LARGE SCALE GENOMIC DNA]</scope>
    <source>
        <strain evidence="2">Lactobacillus mudanjiangensis AMBF249</strain>
    </source>
</reference>
<dbReference type="OrthoDB" id="9798081at2"/>
<dbReference type="InterPro" id="IPR000182">
    <property type="entry name" value="GNAT_dom"/>
</dbReference>
<dbReference type="PANTHER" id="PTHR43792">
    <property type="entry name" value="GNAT FAMILY, PUTATIVE (AFU_ORTHOLOGUE AFUA_3G00765)-RELATED-RELATED"/>
    <property type="match status" value="1"/>
</dbReference>
<keyword evidence="3" id="KW-1185">Reference proteome</keyword>
<sequence>MPEFLTERLVLRPFNAADHDALQAMLLDPQVVAYLRYRVLTTPAAFDDSFKTHFLADTDTTFALENRQTHELVGFYEFHEDGTTGILTYALAPAAWGHGYVAEAGLALMQYGFETLGFDELQAHYADANPNSGRVMAKMGMHDMGVLKAKTLPDGQTIHVMAYNLMKPDWQDAQSASA</sequence>
<accession>A0A660E0C7</accession>
<evidence type="ECO:0000259" key="1">
    <source>
        <dbReference type="PROSITE" id="PS51186"/>
    </source>
</evidence>
<dbReference type="AlphaFoldDB" id="A0A660E0C7"/>
<name>A0A660E0C7_9LACO</name>
<dbReference type="PROSITE" id="PS51186">
    <property type="entry name" value="GNAT"/>
    <property type="match status" value="1"/>
</dbReference>
<organism evidence="2 3">
    <name type="scientific">Lactiplantibacillus mudanjiangensis</name>
    <dbReference type="NCBI Taxonomy" id="1296538"/>
    <lineage>
        <taxon>Bacteria</taxon>
        <taxon>Bacillati</taxon>
        <taxon>Bacillota</taxon>
        <taxon>Bacilli</taxon>
        <taxon>Lactobacillales</taxon>
        <taxon>Lactobacillaceae</taxon>
        <taxon>Lactiplantibacillus</taxon>
    </lineage>
</organism>
<proteinExistence type="predicted"/>
<dbReference type="Proteomes" id="UP000289996">
    <property type="component" value="Unassembled WGS sequence"/>
</dbReference>
<dbReference type="SUPFAM" id="SSF55729">
    <property type="entry name" value="Acyl-CoA N-acyltransferases (Nat)"/>
    <property type="match status" value="1"/>
</dbReference>
<dbReference type="Pfam" id="PF13302">
    <property type="entry name" value="Acetyltransf_3"/>
    <property type="match status" value="1"/>
</dbReference>
<dbReference type="Gene3D" id="3.40.630.30">
    <property type="match status" value="1"/>
</dbReference>
<gene>
    <name evidence="2" type="ORF">MUDAN_MDHGFNIF_02286</name>
</gene>
<dbReference type="InterPro" id="IPR016181">
    <property type="entry name" value="Acyl_CoA_acyltransferase"/>
</dbReference>
<evidence type="ECO:0000313" key="2">
    <source>
        <dbReference type="EMBL" id="VDG27401.1"/>
    </source>
</evidence>
<dbReference type="RefSeq" id="WP_130851384.1">
    <property type="nucleotide sequence ID" value="NZ_UYIG01000013.1"/>
</dbReference>
<dbReference type="GO" id="GO:0016747">
    <property type="term" value="F:acyltransferase activity, transferring groups other than amino-acyl groups"/>
    <property type="evidence" value="ECO:0007669"/>
    <property type="project" value="InterPro"/>
</dbReference>
<feature type="domain" description="N-acetyltransferase" evidence="1">
    <location>
        <begin position="9"/>
        <end position="170"/>
    </location>
</feature>